<dbReference type="Gene3D" id="1.10.10.60">
    <property type="entry name" value="Homeodomain-like"/>
    <property type="match status" value="1"/>
</dbReference>
<evidence type="ECO:0000313" key="5">
    <source>
        <dbReference type="EMBL" id="GBH31603.1"/>
    </source>
</evidence>
<dbReference type="EMBL" id="BBQY01000020">
    <property type="protein sequence ID" value="GBH31603.1"/>
    <property type="molecule type" value="Genomic_DNA"/>
</dbReference>
<keyword evidence="3" id="KW-0804">Transcription</keyword>
<dbReference type="GO" id="GO:0003700">
    <property type="term" value="F:DNA-binding transcription factor activity"/>
    <property type="evidence" value="ECO:0007669"/>
    <property type="project" value="InterPro"/>
</dbReference>
<keyword evidence="1" id="KW-0805">Transcription regulation</keyword>
<gene>
    <name evidence="5" type="ORF">MBESOW_P2860</name>
</gene>
<dbReference type="SMART" id="SM00342">
    <property type="entry name" value="HTH_ARAC"/>
    <property type="match status" value="1"/>
</dbReference>
<evidence type="ECO:0000256" key="3">
    <source>
        <dbReference type="ARBA" id="ARBA00023163"/>
    </source>
</evidence>
<dbReference type="PROSITE" id="PS00041">
    <property type="entry name" value="HTH_ARAC_FAMILY_1"/>
    <property type="match status" value="1"/>
</dbReference>
<dbReference type="PROSITE" id="PS01124">
    <property type="entry name" value="HTH_ARAC_FAMILY_2"/>
    <property type="match status" value="1"/>
</dbReference>
<organism evidence="5 6">
    <name type="scientific">Sphingobium xenophagum</name>
    <dbReference type="NCBI Taxonomy" id="121428"/>
    <lineage>
        <taxon>Bacteria</taxon>
        <taxon>Pseudomonadati</taxon>
        <taxon>Pseudomonadota</taxon>
        <taxon>Alphaproteobacteria</taxon>
        <taxon>Sphingomonadales</taxon>
        <taxon>Sphingomonadaceae</taxon>
        <taxon>Sphingobium</taxon>
    </lineage>
</organism>
<dbReference type="AlphaFoldDB" id="A0A401J4S9"/>
<dbReference type="CDD" id="cd03137">
    <property type="entry name" value="GATase1_AraC_1"/>
    <property type="match status" value="1"/>
</dbReference>
<dbReference type="Proteomes" id="UP000290975">
    <property type="component" value="Unassembled WGS sequence"/>
</dbReference>
<comment type="caution">
    <text evidence="5">The sequence shown here is derived from an EMBL/GenBank/DDBJ whole genome shotgun (WGS) entry which is preliminary data.</text>
</comment>
<proteinExistence type="predicted"/>
<reference evidence="5 6" key="1">
    <citation type="submission" date="2014-12" db="EMBL/GenBank/DDBJ databases">
        <title>Whole genome sequencing of Sphingobium xenophagum OW59.</title>
        <authorList>
            <person name="Ohta Y."/>
            <person name="Nishi S."/>
            <person name="Hatada Y."/>
        </authorList>
    </citation>
    <scope>NUCLEOTIDE SEQUENCE [LARGE SCALE GENOMIC DNA]</scope>
    <source>
        <strain evidence="5 6">OW59</strain>
    </source>
</reference>
<evidence type="ECO:0000256" key="2">
    <source>
        <dbReference type="ARBA" id="ARBA00023125"/>
    </source>
</evidence>
<sequence length="332" mass="36024">MLITIFAPSKVHLLEVAGVRDALFEANCKMASADRYRVNLVTERGVAEVSASGMTFVPDAGIEDATEPCDTLIVAGPYGVPAQPSEAVTQWLQVQARQSRRYGSTCTGAFLFAHAGLLTNRRATTHWEYAERLAAEFPDVQVEPDRIFIRDGPVFSSAGVAAAIDLAFSLIEEDHGRALALWVARRLVVFLKRPGGQSQFSAALTAQAATTSPIDRIRMHILQHPRAELGLEALADVVSVSPRHLSRLFRAELGVTPLAYVEAVRIDIARTLLEDTVAPIKAIAHAAGFGSTTTLRRAFLRRLGVTPLQYRLRFQTTGSGHPGEDEKAAISS</sequence>
<dbReference type="Pfam" id="PF12833">
    <property type="entry name" value="HTH_18"/>
    <property type="match status" value="1"/>
</dbReference>
<feature type="domain" description="HTH araC/xylS-type" evidence="4">
    <location>
        <begin position="215"/>
        <end position="313"/>
    </location>
</feature>
<keyword evidence="2" id="KW-0238">DNA-binding</keyword>
<dbReference type="InterPro" id="IPR018062">
    <property type="entry name" value="HTH_AraC-typ_CS"/>
</dbReference>
<dbReference type="InterPro" id="IPR029062">
    <property type="entry name" value="Class_I_gatase-like"/>
</dbReference>
<dbReference type="PANTHER" id="PTHR43130:SF3">
    <property type="entry name" value="HTH-TYPE TRANSCRIPTIONAL REGULATOR RV1931C"/>
    <property type="match status" value="1"/>
</dbReference>
<evidence type="ECO:0000259" key="4">
    <source>
        <dbReference type="PROSITE" id="PS01124"/>
    </source>
</evidence>
<accession>A0A401J4S9</accession>
<dbReference type="InterPro" id="IPR018060">
    <property type="entry name" value="HTH_AraC"/>
</dbReference>
<name>A0A401J4S9_SPHXE</name>
<dbReference type="SUPFAM" id="SSF52317">
    <property type="entry name" value="Class I glutamine amidotransferase-like"/>
    <property type="match status" value="1"/>
</dbReference>
<dbReference type="Gene3D" id="3.40.50.880">
    <property type="match status" value="1"/>
</dbReference>
<protein>
    <recommendedName>
        <fullName evidence="4">HTH araC/xylS-type domain-containing protein</fullName>
    </recommendedName>
</protein>
<dbReference type="InterPro" id="IPR009057">
    <property type="entry name" value="Homeodomain-like_sf"/>
</dbReference>
<dbReference type="GO" id="GO:0043565">
    <property type="term" value="F:sequence-specific DNA binding"/>
    <property type="evidence" value="ECO:0007669"/>
    <property type="project" value="InterPro"/>
</dbReference>
<dbReference type="SUPFAM" id="SSF46689">
    <property type="entry name" value="Homeodomain-like"/>
    <property type="match status" value="2"/>
</dbReference>
<dbReference type="Pfam" id="PF01965">
    <property type="entry name" value="DJ-1_PfpI"/>
    <property type="match status" value="1"/>
</dbReference>
<dbReference type="PANTHER" id="PTHR43130">
    <property type="entry name" value="ARAC-FAMILY TRANSCRIPTIONAL REGULATOR"/>
    <property type="match status" value="1"/>
</dbReference>
<keyword evidence="6" id="KW-1185">Reference proteome</keyword>
<dbReference type="InterPro" id="IPR052158">
    <property type="entry name" value="INH-QAR"/>
</dbReference>
<evidence type="ECO:0000313" key="6">
    <source>
        <dbReference type="Proteomes" id="UP000290975"/>
    </source>
</evidence>
<dbReference type="RefSeq" id="WP_130753371.1">
    <property type="nucleotide sequence ID" value="NZ_BBQY01000020.1"/>
</dbReference>
<dbReference type="InterPro" id="IPR002818">
    <property type="entry name" value="DJ-1/PfpI"/>
</dbReference>
<evidence type="ECO:0000256" key="1">
    <source>
        <dbReference type="ARBA" id="ARBA00023015"/>
    </source>
</evidence>